<gene>
    <name evidence="7" type="ORF">CAE01nite_31520</name>
</gene>
<dbReference type="GO" id="GO:0042732">
    <property type="term" value="P:D-xylose metabolic process"/>
    <property type="evidence" value="ECO:0007669"/>
    <property type="project" value="UniProtKB-KW"/>
</dbReference>
<keyword evidence="3" id="KW-0808">Transferase</keyword>
<evidence type="ECO:0000313" key="8">
    <source>
        <dbReference type="Proteomes" id="UP000321181"/>
    </source>
</evidence>
<dbReference type="PIRSF" id="PIRSF000538">
    <property type="entry name" value="GlpK"/>
    <property type="match status" value="1"/>
</dbReference>
<keyword evidence="4 7" id="KW-0418">Kinase</keyword>
<keyword evidence="2" id="KW-0859">Xylose metabolism</keyword>
<comment type="similarity">
    <text evidence="1">Belongs to the FGGY kinase family.</text>
</comment>
<dbReference type="Pfam" id="PF02782">
    <property type="entry name" value="FGGY_C"/>
    <property type="match status" value="1"/>
</dbReference>
<evidence type="ECO:0000256" key="3">
    <source>
        <dbReference type="ARBA" id="ARBA00022679"/>
    </source>
</evidence>
<keyword evidence="2" id="KW-0119">Carbohydrate metabolism</keyword>
<evidence type="ECO:0000259" key="6">
    <source>
        <dbReference type="Pfam" id="PF02782"/>
    </source>
</evidence>
<dbReference type="PANTHER" id="PTHR43095:SF5">
    <property type="entry name" value="XYLULOSE KINASE"/>
    <property type="match status" value="1"/>
</dbReference>
<evidence type="ECO:0000259" key="5">
    <source>
        <dbReference type="Pfam" id="PF00370"/>
    </source>
</evidence>
<dbReference type="InterPro" id="IPR018484">
    <property type="entry name" value="FGGY_N"/>
</dbReference>
<dbReference type="SUPFAM" id="SSF53067">
    <property type="entry name" value="Actin-like ATPase domain"/>
    <property type="match status" value="2"/>
</dbReference>
<dbReference type="Proteomes" id="UP000321181">
    <property type="component" value="Unassembled WGS sequence"/>
</dbReference>
<feature type="domain" description="Carbohydrate kinase FGGY N-terminal" evidence="5">
    <location>
        <begin position="21"/>
        <end position="256"/>
    </location>
</feature>
<dbReference type="InterPro" id="IPR000577">
    <property type="entry name" value="Carb_kinase_FGGY"/>
</dbReference>
<organism evidence="7 8">
    <name type="scientific">Cellulomonas aerilata</name>
    <dbReference type="NCBI Taxonomy" id="515326"/>
    <lineage>
        <taxon>Bacteria</taxon>
        <taxon>Bacillati</taxon>
        <taxon>Actinomycetota</taxon>
        <taxon>Actinomycetes</taxon>
        <taxon>Micrococcales</taxon>
        <taxon>Cellulomonadaceae</taxon>
        <taxon>Cellulomonas</taxon>
    </lineage>
</organism>
<dbReference type="InterPro" id="IPR050406">
    <property type="entry name" value="FGGY_Carb_Kinase"/>
</dbReference>
<dbReference type="EMBL" id="BJYY01000019">
    <property type="protein sequence ID" value="GEO35427.1"/>
    <property type="molecule type" value="Genomic_DNA"/>
</dbReference>
<dbReference type="AlphaFoldDB" id="A0A512DG19"/>
<proteinExistence type="inferred from homology"/>
<dbReference type="GO" id="GO:0016301">
    <property type="term" value="F:kinase activity"/>
    <property type="evidence" value="ECO:0007669"/>
    <property type="project" value="UniProtKB-KW"/>
</dbReference>
<dbReference type="Gene3D" id="3.30.420.40">
    <property type="match status" value="2"/>
</dbReference>
<dbReference type="Pfam" id="PF00370">
    <property type="entry name" value="FGGY_N"/>
    <property type="match status" value="1"/>
</dbReference>
<dbReference type="InterPro" id="IPR043129">
    <property type="entry name" value="ATPase_NBD"/>
</dbReference>
<accession>A0A512DG19</accession>
<reference evidence="7 8" key="1">
    <citation type="submission" date="2019-07" db="EMBL/GenBank/DDBJ databases">
        <title>Whole genome shotgun sequence of Cellulomonas aerilata NBRC 106308.</title>
        <authorList>
            <person name="Hosoyama A."/>
            <person name="Uohara A."/>
            <person name="Ohji S."/>
            <person name="Ichikawa N."/>
        </authorList>
    </citation>
    <scope>NUCLEOTIDE SEQUENCE [LARGE SCALE GENOMIC DNA]</scope>
    <source>
        <strain evidence="7 8">NBRC 106308</strain>
    </source>
</reference>
<sequence length="544" mass="54932">MRDGTGRAGPGTGAVPGPVPVLGLDVGSTNVKAVLVSADAGAGTLTEVAVRAAPTPADPDFLVRVVVDLVRAVLDGHAPPHAVGIASMAETGAAFGADRSALTPLLRWESRRGTRDADALTGDLGRDALFAATGVRPSAKVPLVTWAWLRRTRPDVWRRTAWWAGAADLVCWAMTGRLVTDHTLAGRTMAYRLPASGESPPDGFDPDLLAAVGLRPEQLPVVARPGEAAGVVVHPDLVAAGLAAGTPVVVAGHDHPVGSWAAGMRAPGDRADSVGTAEAVTTVLGGPVDRAAVAAQGMSLVRTVTGAHEAVVSGSPAAGGMVRWWLETVLPGRTVSDALAAALPGGDALPAAPTGLLVLPYPSGRQSPVPDPAARVRVLDDGDRDVTGRVLAPVPGTGVPAGAARSTVAMLEGLALQARWMLDVQQRLARAGTGDPGGDPRGGPVRPLLVLGGAGATSTVWMHLKAAVTAADVHLVTAAEPVATGAALLAAERLGLVPAGALRLPVQVLPRPVDAGPYDAVAERFVRAATGPAATGPARPDGTR</sequence>
<protein>
    <submittedName>
        <fullName evidence="7">Sugar kinase</fullName>
    </submittedName>
</protein>
<dbReference type="RefSeq" id="WP_186816621.1">
    <property type="nucleotide sequence ID" value="NZ_BAAARM010000005.1"/>
</dbReference>
<comment type="caution">
    <text evidence="7">The sequence shown here is derived from an EMBL/GenBank/DDBJ whole genome shotgun (WGS) entry which is preliminary data.</text>
</comment>
<dbReference type="InterPro" id="IPR018485">
    <property type="entry name" value="FGGY_C"/>
</dbReference>
<evidence type="ECO:0000256" key="4">
    <source>
        <dbReference type="ARBA" id="ARBA00022777"/>
    </source>
</evidence>
<dbReference type="CDD" id="cd07773">
    <property type="entry name" value="ASKHA_NBD_FGGY_FK"/>
    <property type="match status" value="1"/>
</dbReference>
<keyword evidence="8" id="KW-1185">Reference proteome</keyword>
<name>A0A512DG19_9CELL</name>
<evidence type="ECO:0000313" key="7">
    <source>
        <dbReference type="EMBL" id="GEO35427.1"/>
    </source>
</evidence>
<evidence type="ECO:0000256" key="1">
    <source>
        <dbReference type="ARBA" id="ARBA00009156"/>
    </source>
</evidence>
<evidence type="ECO:0000256" key="2">
    <source>
        <dbReference type="ARBA" id="ARBA00022629"/>
    </source>
</evidence>
<feature type="domain" description="Carbohydrate kinase FGGY C-terminal" evidence="6">
    <location>
        <begin position="307"/>
        <end position="491"/>
    </location>
</feature>
<dbReference type="PANTHER" id="PTHR43095">
    <property type="entry name" value="SUGAR KINASE"/>
    <property type="match status" value="1"/>
</dbReference>